<proteinExistence type="predicted"/>
<evidence type="ECO:0000313" key="2">
    <source>
        <dbReference type="Proteomes" id="UP000035016"/>
    </source>
</evidence>
<protein>
    <submittedName>
        <fullName evidence="1">Uncharacterized protein</fullName>
    </submittedName>
</protein>
<gene>
    <name evidence="1" type="primary">sle_46710</name>
</gene>
<evidence type="ECO:0000313" key="1">
    <source>
        <dbReference type="EMBL" id="CQR64129.1"/>
    </source>
</evidence>
<reference evidence="1 2" key="1">
    <citation type="submission" date="2015-02" db="EMBL/GenBank/DDBJ databases">
        <authorList>
            <person name="Gomez-Escribano P.J."/>
        </authorList>
    </citation>
    <scope>NUCLEOTIDE SEQUENCE [LARGE SCALE GENOMIC DNA]</scope>
    <source>
        <strain evidence="2">C34 (DSM 42122 / NRRL B-24963)</strain>
    </source>
</reference>
<organism evidence="1 2">
    <name type="scientific">Streptomyces leeuwenhoekii</name>
    <dbReference type="NCBI Taxonomy" id="1437453"/>
    <lineage>
        <taxon>Bacteria</taxon>
        <taxon>Bacillati</taxon>
        <taxon>Actinomycetota</taxon>
        <taxon>Actinomycetes</taxon>
        <taxon>Kitasatosporales</taxon>
        <taxon>Streptomycetaceae</taxon>
        <taxon>Streptomyces</taxon>
    </lineage>
</organism>
<dbReference type="EMBL" id="LN831790">
    <property type="protein sequence ID" value="CQR64129.1"/>
    <property type="molecule type" value="Genomic_DNA"/>
</dbReference>
<dbReference type="AlphaFoldDB" id="A0A0F7VUB0"/>
<accession>A0A0F7VUB0</accession>
<sequence length="84" mass="9581">MAYVSDVRHVLVLPDRDAAEEVAQALGERFGVEEEPRLVRDALAGEDDAEDAQWLVLLRDEDERLDAAELDAFAEEWDGWREEP</sequence>
<dbReference type="Proteomes" id="UP000035016">
    <property type="component" value="Chromosome Chromosome"/>
</dbReference>
<dbReference type="KEGG" id="sle:sle_46710"/>
<name>A0A0F7VUB0_STRLW</name>